<dbReference type="InterPro" id="IPR029060">
    <property type="entry name" value="PIN-like_dom_sf"/>
</dbReference>
<proteinExistence type="inferred from homology"/>
<dbReference type="GO" id="GO:0016787">
    <property type="term" value="F:hydrolase activity"/>
    <property type="evidence" value="ECO:0007669"/>
    <property type="project" value="UniProtKB-KW"/>
</dbReference>
<evidence type="ECO:0000256" key="5">
    <source>
        <dbReference type="ARBA" id="ARBA00022801"/>
    </source>
</evidence>
<dbReference type="HAMAP" id="MF_00265">
    <property type="entry name" value="VapC_Nob1"/>
    <property type="match status" value="1"/>
</dbReference>
<dbReference type="PANTHER" id="PTHR33653:SF1">
    <property type="entry name" value="RIBONUCLEASE VAPC2"/>
    <property type="match status" value="1"/>
</dbReference>
<comment type="function">
    <text evidence="8">Toxic component of a toxin-antitoxin (TA) system. An RNase.</text>
</comment>
<feature type="binding site" evidence="8">
    <location>
        <position position="9"/>
    </location>
    <ligand>
        <name>Mg(2+)</name>
        <dbReference type="ChEBI" id="CHEBI:18420"/>
    </ligand>
</feature>
<dbReference type="GO" id="GO:0000287">
    <property type="term" value="F:magnesium ion binding"/>
    <property type="evidence" value="ECO:0007669"/>
    <property type="project" value="UniProtKB-UniRule"/>
</dbReference>
<dbReference type="AlphaFoldDB" id="A0A6G4XKG1"/>
<evidence type="ECO:0000256" key="1">
    <source>
        <dbReference type="ARBA" id="ARBA00001946"/>
    </source>
</evidence>
<evidence type="ECO:0000259" key="9">
    <source>
        <dbReference type="Pfam" id="PF01850"/>
    </source>
</evidence>
<keyword evidence="2 8" id="KW-1277">Toxin-antitoxin system</keyword>
<keyword evidence="3 8" id="KW-0540">Nuclease</keyword>
<evidence type="ECO:0000256" key="8">
    <source>
        <dbReference type="HAMAP-Rule" id="MF_00265"/>
    </source>
</evidence>
<dbReference type="InterPro" id="IPR002716">
    <property type="entry name" value="PIN_dom"/>
</dbReference>
<gene>
    <name evidence="8" type="primary">vapC</name>
    <name evidence="10" type="ORF">G6045_18855</name>
</gene>
<keyword evidence="11" id="KW-1185">Reference proteome</keyword>
<dbReference type="EMBL" id="JAAKZW010000073">
    <property type="protein sequence ID" value="NGO77703.1"/>
    <property type="molecule type" value="Genomic_DNA"/>
</dbReference>
<sequence length="144" mass="15737">MNAAKYLVDTSALVRLLGRDGPSYGWDQALGAGLVAICPVTELEFFYSARSARDREQHLDTVRALFPFAPVDDRAYSRAWDVQGELTRRGEHRGPGPVDLIVAATAELQGLTLLHLDDDFETVARVTGQPLRRLASPKNGSGTD</sequence>
<dbReference type="EC" id="3.1.-.-" evidence="8"/>
<name>A0A6G4XKG1_9ACTN</name>
<dbReference type="PANTHER" id="PTHR33653">
    <property type="entry name" value="RIBONUCLEASE VAPC2"/>
    <property type="match status" value="1"/>
</dbReference>
<dbReference type="RefSeq" id="WP_165333162.1">
    <property type="nucleotide sequence ID" value="NZ_JAAKZW010000073.1"/>
</dbReference>
<accession>A0A6G4XKG1</accession>
<dbReference type="Pfam" id="PF01850">
    <property type="entry name" value="PIN"/>
    <property type="match status" value="1"/>
</dbReference>
<comment type="similarity">
    <text evidence="7 8">Belongs to the PINc/VapC protein family.</text>
</comment>
<evidence type="ECO:0000256" key="7">
    <source>
        <dbReference type="ARBA" id="ARBA00038093"/>
    </source>
</evidence>
<dbReference type="SUPFAM" id="SSF88723">
    <property type="entry name" value="PIN domain-like"/>
    <property type="match status" value="1"/>
</dbReference>
<dbReference type="InterPro" id="IPR050556">
    <property type="entry name" value="Type_II_TA_system_RNase"/>
</dbReference>
<reference evidence="10 11" key="1">
    <citation type="submission" date="2020-02" db="EMBL/GenBank/DDBJ databases">
        <title>Whole-genome analyses of novel actinobacteria.</title>
        <authorList>
            <person name="Sahin N."/>
            <person name="Tokatli A."/>
        </authorList>
    </citation>
    <scope>NUCLEOTIDE SEQUENCE [LARGE SCALE GENOMIC DNA]</scope>
    <source>
        <strain evidence="10 11">YC504</strain>
    </source>
</reference>
<dbReference type="Gene3D" id="3.40.50.1010">
    <property type="entry name" value="5'-nuclease"/>
    <property type="match status" value="1"/>
</dbReference>
<organism evidence="10 11">
    <name type="scientific">Streptomyces mesophilus</name>
    <dbReference type="NCBI Taxonomy" id="1775132"/>
    <lineage>
        <taxon>Bacteria</taxon>
        <taxon>Bacillati</taxon>
        <taxon>Actinomycetota</taxon>
        <taxon>Actinomycetes</taxon>
        <taxon>Kitasatosporales</taxon>
        <taxon>Streptomycetaceae</taxon>
        <taxon>Streptomyces</taxon>
    </lineage>
</organism>
<protein>
    <recommendedName>
        <fullName evidence="8">Ribonuclease VapC</fullName>
        <shortName evidence="8">RNase VapC</shortName>
        <ecNumber evidence="8">3.1.-.-</ecNumber>
    </recommendedName>
    <alternativeName>
        <fullName evidence="8">Toxin VapC</fullName>
    </alternativeName>
</protein>
<comment type="caution">
    <text evidence="10">The sequence shown here is derived from an EMBL/GenBank/DDBJ whole genome shotgun (WGS) entry which is preliminary data.</text>
</comment>
<evidence type="ECO:0000256" key="4">
    <source>
        <dbReference type="ARBA" id="ARBA00022723"/>
    </source>
</evidence>
<dbReference type="InterPro" id="IPR022907">
    <property type="entry name" value="VapC_family"/>
</dbReference>
<evidence type="ECO:0000256" key="6">
    <source>
        <dbReference type="ARBA" id="ARBA00022842"/>
    </source>
</evidence>
<dbReference type="GO" id="GO:0004540">
    <property type="term" value="F:RNA nuclease activity"/>
    <property type="evidence" value="ECO:0007669"/>
    <property type="project" value="InterPro"/>
</dbReference>
<dbReference type="Proteomes" id="UP000481109">
    <property type="component" value="Unassembled WGS sequence"/>
</dbReference>
<feature type="domain" description="PIN" evidence="9">
    <location>
        <begin position="6"/>
        <end position="125"/>
    </location>
</feature>
<dbReference type="GO" id="GO:0090729">
    <property type="term" value="F:toxin activity"/>
    <property type="evidence" value="ECO:0007669"/>
    <property type="project" value="UniProtKB-KW"/>
</dbReference>
<comment type="cofactor">
    <cofactor evidence="1 8">
        <name>Mg(2+)</name>
        <dbReference type="ChEBI" id="CHEBI:18420"/>
    </cofactor>
</comment>
<keyword evidence="8" id="KW-0800">Toxin</keyword>
<evidence type="ECO:0000313" key="10">
    <source>
        <dbReference type="EMBL" id="NGO77703.1"/>
    </source>
</evidence>
<keyword evidence="5 8" id="KW-0378">Hydrolase</keyword>
<feature type="binding site" evidence="8">
    <location>
        <position position="99"/>
    </location>
    <ligand>
        <name>Mg(2+)</name>
        <dbReference type="ChEBI" id="CHEBI:18420"/>
    </ligand>
</feature>
<evidence type="ECO:0000313" key="11">
    <source>
        <dbReference type="Proteomes" id="UP000481109"/>
    </source>
</evidence>
<evidence type="ECO:0000256" key="2">
    <source>
        <dbReference type="ARBA" id="ARBA00022649"/>
    </source>
</evidence>
<dbReference type="CDD" id="cd18755">
    <property type="entry name" value="PIN_MtVapC3_VapC21-like"/>
    <property type="match status" value="1"/>
</dbReference>
<keyword evidence="6 8" id="KW-0460">Magnesium</keyword>
<keyword evidence="4 8" id="KW-0479">Metal-binding</keyword>
<evidence type="ECO:0000256" key="3">
    <source>
        <dbReference type="ARBA" id="ARBA00022722"/>
    </source>
</evidence>